<evidence type="ECO:0000313" key="3">
    <source>
        <dbReference type="Proteomes" id="UP001213979"/>
    </source>
</evidence>
<keyword evidence="1" id="KW-0472">Membrane</keyword>
<feature type="transmembrane region" description="Helical" evidence="1">
    <location>
        <begin position="6"/>
        <end position="23"/>
    </location>
</feature>
<dbReference type="EMBL" id="JAQOTG010000039">
    <property type="protein sequence ID" value="MDE8565748.1"/>
    <property type="molecule type" value="Genomic_DNA"/>
</dbReference>
<keyword evidence="1" id="KW-1133">Transmembrane helix</keyword>
<reference evidence="2 3" key="1">
    <citation type="submission" date="2023-01" db="EMBL/GenBank/DDBJ databases">
        <title>Genome-based reclassification of Anoxybacillus geothermalis as a later heterotypic synonym of Anoxybacillus rupiensis.</title>
        <authorList>
            <person name="Inan Bektas K."/>
            <person name="Canakci S."/>
            <person name="Belduz A.A."/>
            <person name="Guler H.H."/>
        </authorList>
    </citation>
    <scope>NUCLEOTIDE SEQUENCE [LARGE SCALE GENOMIC DNA]</scope>
    <source>
        <strain evidence="2 3">DSM 17127</strain>
    </source>
</reference>
<sequence>MKKSSIYLIITFTFLLLISIFLFNKQIFNDKTNNGINVIKVLSLHKLTEEAEEAYTDNIKQIYPDYNISFDAVLDQQNDIRNEQELINRIKEKLKDDTYHIIVEIDEDLAFSLSKEGLLRNIHSSIKPLIKRYSILSNYSESVPGNNPGETYFIPIDFRGYCLIYNRDIFKRLNIKEPSQTEDWDNIYKLSEMIEKKSNGAITPLTYGSNFPPLAFNEFLKYIAPLEIYLDSSGSSQKRLKDEWVKFIDNYKHYSMNVYDGAEFLRGNIAMEWVDTSTLFDDLLKQMEQGNLLGAKKFRYNVVSSPRFEGHSFYGMVDNVAVVPYNTPNYNISTGLINMFYTDHFVNSAYTSESVNLPIHITKKLEDIYNQKDYKLDIFYPEKLKFSYTNYGNKIIFPGITLMYDSIRGNISPEDSLVEFQKVIKDN</sequence>
<protein>
    <submittedName>
        <fullName evidence="2">ABC transporter substrate-binding protein</fullName>
    </submittedName>
</protein>
<dbReference type="RefSeq" id="WP_159719194.1">
    <property type="nucleotide sequence ID" value="NZ_JACIDF010000010.1"/>
</dbReference>
<dbReference type="InterPro" id="IPR006059">
    <property type="entry name" value="SBP"/>
</dbReference>
<dbReference type="Pfam" id="PF01547">
    <property type="entry name" value="SBP_bac_1"/>
    <property type="match status" value="1"/>
</dbReference>
<name>A0ABT5W8T5_9BACL</name>
<gene>
    <name evidence="2" type="ORF">PNH38_18105</name>
</gene>
<organism evidence="2 3">
    <name type="scientific">Anoxybacteroides rupiense</name>
    <dbReference type="NCBI Taxonomy" id="311460"/>
    <lineage>
        <taxon>Bacteria</taxon>
        <taxon>Bacillati</taxon>
        <taxon>Bacillota</taxon>
        <taxon>Bacilli</taxon>
        <taxon>Bacillales</taxon>
        <taxon>Anoxybacillaceae</taxon>
        <taxon>Anoxybacteroides</taxon>
    </lineage>
</organism>
<evidence type="ECO:0000313" key="2">
    <source>
        <dbReference type="EMBL" id="MDE8565748.1"/>
    </source>
</evidence>
<proteinExistence type="predicted"/>
<evidence type="ECO:0000256" key="1">
    <source>
        <dbReference type="SAM" id="Phobius"/>
    </source>
</evidence>
<dbReference type="Gene3D" id="3.40.190.10">
    <property type="entry name" value="Periplasmic binding protein-like II"/>
    <property type="match status" value="1"/>
</dbReference>
<dbReference type="Proteomes" id="UP001213979">
    <property type="component" value="Unassembled WGS sequence"/>
</dbReference>
<accession>A0ABT5W8T5</accession>
<dbReference type="SUPFAM" id="SSF53850">
    <property type="entry name" value="Periplasmic binding protein-like II"/>
    <property type="match status" value="1"/>
</dbReference>
<keyword evidence="3" id="KW-1185">Reference proteome</keyword>
<comment type="caution">
    <text evidence="2">The sequence shown here is derived from an EMBL/GenBank/DDBJ whole genome shotgun (WGS) entry which is preliminary data.</text>
</comment>
<keyword evidence="1" id="KW-0812">Transmembrane</keyword>